<proteinExistence type="predicted"/>
<name>A0A167R3S4_CALVF</name>
<gene>
    <name evidence="2" type="ORF">CALVIDRAFT_279099</name>
</gene>
<dbReference type="Proteomes" id="UP000076738">
    <property type="component" value="Unassembled WGS sequence"/>
</dbReference>
<protein>
    <submittedName>
        <fullName evidence="2">Uncharacterized protein</fullName>
    </submittedName>
</protein>
<feature type="region of interest" description="Disordered" evidence="1">
    <location>
        <begin position="43"/>
        <end position="110"/>
    </location>
</feature>
<dbReference type="EMBL" id="KV417269">
    <property type="protein sequence ID" value="KZP00533.1"/>
    <property type="molecule type" value="Genomic_DNA"/>
</dbReference>
<keyword evidence="3" id="KW-1185">Reference proteome</keyword>
<dbReference type="AlphaFoldDB" id="A0A167R3S4"/>
<accession>A0A167R3S4</accession>
<reference evidence="2 3" key="1">
    <citation type="journal article" date="2016" name="Mol. Biol. Evol.">
        <title>Comparative Genomics of Early-Diverging Mushroom-Forming Fungi Provides Insights into the Origins of Lignocellulose Decay Capabilities.</title>
        <authorList>
            <person name="Nagy L.G."/>
            <person name="Riley R."/>
            <person name="Tritt A."/>
            <person name="Adam C."/>
            <person name="Daum C."/>
            <person name="Floudas D."/>
            <person name="Sun H."/>
            <person name="Yadav J.S."/>
            <person name="Pangilinan J."/>
            <person name="Larsson K.H."/>
            <person name="Matsuura K."/>
            <person name="Barry K."/>
            <person name="Labutti K."/>
            <person name="Kuo R."/>
            <person name="Ohm R.A."/>
            <person name="Bhattacharya S.S."/>
            <person name="Shirouzu T."/>
            <person name="Yoshinaga Y."/>
            <person name="Martin F.M."/>
            <person name="Grigoriev I.V."/>
            <person name="Hibbett D.S."/>
        </authorList>
    </citation>
    <scope>NUCLEOTIDE SEQUENCE [LARGE SCALE GENOMIC DNA]</scope>
    <source>
        <strain evidence="2 3">TUFC12733</strain>
    </source>
</reference>
<sequence>MIGGARAGGGFTRLSACGHACYLSANVCAYAGKRVSSYACGGDTPPPLPHNVRDRSRVPRCSDQMPLSKRKLGGEATGGTGRSHQPHALGDRGRSLSSKGPKRLSVPRPLSPVPCLRRSQTLRTNPACLLACFAFSLSSLRAVSPQKACALLRSLCKRPPSLIRAWRRTAAWRRQLGVTGLVVSHDRSCPPKLQGETAARPRITLRPPSQGGGRGREGWLRFAREAFQNAVVGVSRAGQQRAQRRGGAWIAAGDSGVGRSGVPSVPRASRGSGVLCFGGNLGCKHVRIK</sequence>
<organism evidence="2 3">
    <name type="scientific">Calocera viscosa (strain TUFC12733)</name>
    <dbReference type="NCBI Taxonomy" id="1330018"/>
    <lineage>
        <taxon>Eukaryota</taxon>
        <taxon>Fungi</taxon>
        <taxon>Dikarya</taxon>
        <taxon>Basidiomycota</taxon>
        <taxon>Agaricomycotina</taxon>
        <taxon>Dacrymycetes</taxon>
        <taxon>Dacrymycetales</taxon>
        <taxon>Dacrymycetaceae</taxon>
        <taxon>Calocera</taxon>
    </lineage>
</organism>
<evidence type="ECO:0000256" key="1">
    <source>
        <dbReference type="SAM" id="MobiDB-lite"/>
    </source>
</evidence>
<evidence type="ECO:0000313" key="2">
    <source>
        <dbReference type="EMBL" id="KZP00533.1"/>
    </source>
</evidence>
<evidence type="ECO:0000313" key="3">
    <source>
        <dbReference type="Proteomes" id="UP000076738"/>
    </source>
</evidence>